<feature type="domain" description="AAA+ ATPase" evidence="1">
    <location>
        <begin position="232"/>
        <end position="544"/>
    </location>
</feature>
<dbReference type="InterPro" id="IPR003593">
    <property type="entry name" value="AAA+_ATPase"/>
</dbReference>
<dbReference type="Proteomes" id="UP000586827">
    <property type="component" value="Unassembled WGS sequence"/>
</dbReference>
<dbReference type="InterPro" id="IPR011528">
    <property type="entry name" value="NERD"/>
</dbReference>
<dbReference type="InterPro" id="IPR027417">
    <property type="entry name" value="P-loop_NTPase"/>
</dbReference>
<evidence type="ECO:0000259" key="1">
    <source>
        <dbReference type="SMART" id="SM00382"/>
    </source>
</evidence>
<sequence>MIPPYCPEDAPPGEVALFHALGSSTETNGWIVLHSLAIASHVRQVEGEADFVVIAPRWGVLVIEVKSHSKVERFSDGTWKLGSQPRTSRSPFRQANEAMYSIRNYLTSHKIGLYSVPVLSAVWFTHVRARTMLPDSPEWHDWQLLGSDDLHTGAVSAILRVLAAGTAHLESRIPGFRRDHVGVNDAEALRIASVLRPKFEAAIVSGDIRCAREAQLVAFTDEQYDALDNMQHNKTVLFVGPAGSGKTWLAIEAARREIELGHTGRLLCFNRLLGQRLKLEMADNEGVRIATFHEEALRLSGRPAPSQAEHGFWQDELPERALEALLDHGEDEAADFLIVDEIQDLAREPFLDVLDLLVKDGLRAGRVLLFGDFERQAIYETGDGRALLHARMPDLTTFTLTINCRNVPRIGTVVKKLSRMEPGYRRFRRPDDGADPEFIPVPRGVDQSGALTSAVRALRAEGYSLDELVVLSPLRHGSTAETTADPWLRQTLISADGRVPRQGKLRYSTIHAFKGLDAPAVIVTDLDGTAVLNFDALLYIGLTRATDRLIALIEVQTLRATYGGNA</sequence>
<gene>
    <name evidence="2" type="ORF">HLB23_37990</name>
</gene>
<dbReference type="PANTHER" id="PTHR11070">
    <property type="entry name" value="UVRD / RECB / PCRA DNA HELICASE FAMILY MEMBER"/>
    <property type="match status" value="1"/>
</dbReference>
<keyword evidence="2" id="KW-0547">Nucleotide-binding</keyword>
<dbReference type="InterPro" id="IPR000212">
    <property type="entry name" value="DNA_helicase_UvrD/REP"/>
</dbReference>
<dbReference type="Gene3D" id="3.40.50.300">
    <property type="entry name" value="P-loop containing nucleotide triphosphate hydrolases"/>
    <property type="match status" value="2"/>
</dbReference>
<name>A0A849CHS2_9NOCA</name>
<keyword evidence="3" id="KW-1185">Reference proteome</keyword>
<evidence type="ECO:0000313" key="3">
    <source>
        <dbReference type="Proteomes" id="UP000586827"/>
    </source>
</evidence>
<dbReference type="GO" id="GO:0005524">
    <property type="term" value="F:ATP binding"/>
    <property type="evidence" value="ECO:0007669"/>
    <property type="project" value="UniProtKB-KW"/>
</dbReference>
<dbReference type="Pfam" id="PF13245">
    <property type="entry name" value="AAA_19"/>
    <property type="match status" value="1"/>
</dbReference>
<dbReference type="SMART" id="SM00382">
    <property type="entry name" value="AAA"/>
    <property type="match status" value="1"/>
</dbReference>
<organism evidence="2 3">
    <name type="scientific">Nocardia uniformis</name>
    <dbReference type="NCBI Taxonomy" id="53432"/>
    <lineage>
        <taxon>Bacteria</taxon>
        <taxon>Bacillati</taxon>
        <taxon>Actinomycetota</taxon>
        <taxon>Actinomycetes</taxon>
        <taxon>Mycobacteriales</taxon>
        <taxon>Nocardiaceae</taxon>
        <taxon>Nocardia</taxon>
    </lineage>
</organism>
<dbReference type="AlphaFoldDB" id="A0A849CHS2"/>
<accession>A0A849CHS2</accession>
<proteinExistence type="predicted"/>
<evidence type="ECO:0000313" key="2">
    <source>
        <dbReference type="EMBL" id="NNH75579.1"/>
    </source>
</evidence>
<dbReference type="RefSeq" id="WP_067519911.1">
    <property type="nucleotide sequence ID" value="NZ_JABELX010000024.1"/>
</dbReference>
<dbReference type="EMBL" id="JABELX010000024">
    <property type="protein sequence ID" value="NNH75579.1"/>
    <property type="molecule type" value="Genomic_DNA"/>
</dbReference>
<dbReference type="Pfam" id="PF08378">
    <property type="entry name" value="NERD"/>
    <property type="match status" value="1"/>
</dbReference>
<dbReference type="GO" id="GO:0000725">
    <property type="term" value="P:recombinational repair"/>
    <property type="evidence" value="ECO:0007669"/>
    <property type="project" value="TreeGrafter"/>
</dbReference>
<dbReference type="SUPFAM" id="SSF52540">
    <property type="entry name" value="P-loop containing nucleoside triphosphate hydrolases"/>
    <property type="match status" value="1"/>
</dbReference>
<comment type="caution">
    <text evidence="2">The sequence shown here is derived from an EMBL/GenBank/DDBJ whole genome shotgun (WGS) entry which is preliminary data.</text>
</comment>
<dbReference type="Pfam" id="PF13538">
    <property type="entry name" value="UvrD_C_2"/>
    <property type="match status" value="1"/>
</dbReference>
<dbReference type="GO" id="GO:0003677">
    <property type="term" value="F:DNA binding"/>
    <property type="evidence" value="ECO:0007669"/>
    <property type="project" value="InterPro"/>
</dbReference>
<dbReference type="PANTHER" id="PTHR11070:SF2">
    <property type="entry name" value="ATP-DEPENDENT DNA HELICASE SRS2"/>
    <property type="match status" value="1"/>
</dbReference>
<dbReference type="InterPro" id="IPR027785">
    <property type="entry name" value="UvrD-like_helicase_C"/>
</dbReference>
<protein>
    <submittedName>
        <fullName evidence="2">ATP-binding domain-containing protein</fullName>
    </submittedName>
</protein>
<dbReference type="GO" id="GO:0043138">
    <property type="term" value="F:3'-5' DNA helicase activity"/>
    <property type="evidence" value="ECO:0007669"/>
    <property type="project" value="TreeGrafter"/>
</dbReference>
<reference evidence="2 3" key="1">
    <citation type="submission" date="2020-05" db="EMBL/GenBank/DDBJ databases">
        <title>MicrobeNet Type strains.</title>
        <authorList>
            <person name="Nicholson A.C."/>
        </authorList>
    </citation>
    <scope>NUCLEOTIDE SEQUENCE [LARGE SCALE GENOMIC DNA]</scope>
    <source>
        <strain evidence="2 3">JCM 3224</strain>
    </source>
</reference>
<keyword evidence="2" id="KW-0067">ATP-binding</keyword>